<organism evidence="1 2">
    <name type="scientific">Allomyces macrogynus (strain ATCC 38327)</name>
    <name type="common">Allomyces javanicus var. macrogynus</name>
    <dbReference type="NCBI Taxonomy" id="578462"/>
    <lineage>
        <taxon>Eukaryota</taxon>
        <taxon>Fungi</taxon>
        <taxon>Fungi incertae sedis</taxon>
        <taxon>Blastocladiomycota</taxon>
        <taxon>Blastocladiomycetes</taxon>
        <taxon>Blastocladiales</taxon>
        <taxon>Blastocladiaceae</taxon>
        <taxon>Allomyces</taxon>
    </lineage>
</organism>
<reference evidence="2" key="2">
    <citation type="submission" date="2009-11" db="EMBL/GenBank/DDBJ databases">
        <title>The Genome Sequence of Allomyces macrogynus strain ATCC 38327.</title>
        <authorList>
            <consortium name="The Broad Institute Genome Sequencing Platform"/>
            <person name="Russ C."/>
            <person name="Cuomo C."/>
            <person name="Shea T."/>
            <person name="Young S.K."/>
            <person name="Zeng Q."/>
            <person name="Koehrsen M."/>
            <person name="Haas B."/>
            <person name="Borodovsky M."/>
            <person name="Guigo R."/>
            <person name="Alvarado L."/>
            <person name="Berlin A."/>
            <person name="Borenstein D."/>
            <person name="Chen Z."/>
            <person name="Engels R."/>
            <person name="Freedman E."/>
            <person name="Gellesch M."/>
            <person name="Goldberg J."/>
            <person name="Griggs A."/>
            <person name="Gujja S."/>
            <person name="Heiman D."/>
            <person name="Hepburn T."/>
            <person name="Howarth C."/>
            <person name="Jen D."/>
            <person name="Larson L."/>
            <person name="Lewis B."/>
            <person name="Mehta T."/>
            <person name="Park D."/>
            <person name="Pearson M."/>
            <person name="Roberts A."/>
            <person name="Saif S."/>
            <person name="Shenoy N."/>
            <person name="Sisk P."/>
            <person name="Stolte C."/>
            <person name="Sykes S."/>
            <person name="Walk T."/>
            <person name="White J."/>
            <person name="Yandava C."/>
            <person name="Burger G."/>
            <person name="Gray M.W."/>
            <person name="Holland P.W.H."/>
            <person name="King N."/>
            <person name="Lang F.B.F."/>
            <person name="Roger A.J."/>
            <person name="Ruiz-Trillo I."/>
            <person name="Lander E."/>
            <person name="Nusbaum C."/>
        </authorList>
    </citation>
    <scope>NUCLEOTIDE SEQUENCE [LARGE SCALE GENOMIC DNA]</scope>
    <source>
        <strain evidence="2">ATCC 38327</strain>
    </source>
</reference>
<protein>
    <submittedName>
        <fullName evidence="1">Uncharacterized protein</fullName>
    </submittedName>
</protein>
<dbReference type="AlphaFoldDB" id="A0A0L0SM64"/>
<sequence length="243" mass="25387">MATAPKSLAPSCTSRAARPFSFLALVAAILLILTATFPHGAYASTSALPSTNMMDRILIAVRNHLNTPVGPAAPPAAVGAAVRATQTVMHTRTYTRTVVATATPRAAYTDDDDKAAGSAALSPAPASDANYAPPFDVASLLDARVQFAARSAPASEPADDETPAASEDAVSLTEWPLHVAAAVMHKPRSKAVPTRPRTWDGERVPACDRSAEVALELMAMAAATAEEVLADARRYGLLESRAW</sequence>
<dbReference type="OrthoDB" id="5595525at2759"/>
<accession>A0A0L0SM64</accession>
<name>A0A0L0SM64_ALLM3</name>
<reference evidence="1 2" key="1">
    <citation type="submission" date="2009-11" db="EMBL/GenBank/DDBJ databases">
        <title>Annotation of Allomyces macrogynus ATCC 38327.</title>
        <authorList>
            <consortium name="The Broad Institute Genome Sequencing Platform"/>
            <person name="Russ C."/>
            <person name="Cuomo C."/>
            <person name="Burger G."/>
            <person name="Gray M.W."/>
            <person name="Holland P.W.H."/>
            <person name="King N."/>
            <person name="Lang F.B.F."/>
            <person name="Roger A.J."/>
            <person name="Ruiz-Trillo I."/>
            <person name="Young S.K."/>
            <person name="Zeng Q."/>
            <person name="Gargeya S."/>
            <person name="Fitzgerald M."/>
            <person name="Haas B."/>
            <person name="Abouelleil A."/>
            <person name="Alvarado L."/>
            <person name="Arachchi H.M."/>
            <person name="Berlin A."/>
            <person name="Chapman S.B."/>
            <person name="Gearin G."/>
            <person name="Goldberg J."/>
            <person name="Griggs A."/>
            <person name="Gujja S."/>
            <person name="Hansen M."/>
            <person name="Heiman D."/>
            <person name="Howarth C."/>
            <person name="Larimer J."/>
            <person name="Lui A."/>
            <person name="MacDonald P.J.P."/>
            <person name="McCowen C."/>
            <person name="Montmayeur A."/>
            <person name="Murphy C."/>
            <person name="Neiman D."/>
            <person name="Pearson M."/>
            <person name="Priest M."/>
            <person name="Roberts A."/>
            <person name="Saif S."/>
            <person name="Shea T."/>
            <person name="Sisk P."/>
            <person name="Stolte C."/>
            <person name="Sykes S."/>
            <person name="Wortman J."/>
            <person name="Nusbaum C."/>
            <person name="Birren B."/>
        </authorList>
    </citation>
    <scope>NUCLEOTIDE SEQUENCE [LARGE SCALE GENOMIC DNA]</scope>
    <source>
        <strain evidence="1 2">ATCC 38327</strain>
    </source>
</reference>
<dbReference type="VEuPathDB" id="FungiDB:AMAG_08595"/>
<keyword evidence="2" id="KW-1185">Reference proteome</keyword>
<gene>
    <name evidence="1" type="ORF">AMAG_08595</name>
</gene>
<proteinExistence type="predicted"/>
<evidence type="ECO:0000313" key="1">
    <source>
        <dbReference type="EMBL" id="KNE63469.1"/>
    </source>
</evidence>
<dbReference type="EMBL" id="GG745342">
    <property type="protein sequence ID" value="KNE63469.1"/>
    <property type="molecule type" value="Genomic_DNA"/>
</dbReference>
<evidence type="ECO:0000313" key="2">
    <source>
        <dbReference type="Proteomes" id="UP000054350"/>
    </source>
</evidence>
<dbReference type="Proteomes" id="UP000054350">
    <property type="component" value="Unassembled WGS sequence"/>
</dbReference>